<sequence length="254" mass="28512">MASKTTSLPTGFLDGPAPNLQKSTVDWRAGGLSEYDEYWAVVLDGVLSEEECDTLLKLAESNTEVGWERALINIGGGRQALCEPVRKCGRIIWDTPELATKLWARIAAAVPEIHRLENQPHITGMRPVKAYRMTRLNERMRFLKYIGGEYFHAHGDASYITLDGKEISFLTLHLYLNGMAGKPGPESLIGGSTRFFGADMIRKIDVAPKAGRVLLFQHRNLLHSGEEVIKGTKYTMRTDIMYTNEEIEKEDDKP</sequence>
<dbReference type="PANTHER" id="PTHR10869:SF241">
    <property type="entry name" value="FE2OG DIOXYGENASE DOMAIN-CONTAINING PROTEIN"/>
    <property type="match status" value="1"/>
</dbReference>
<keyword evidence="2" id="KW-0479">Metal-binding</keyword>
<protein>
    <submittedName>
        <fullName evidence="7">Oxidoreductase domain-containing protein</fullName>
    </submittedName>
</protein>
<evidence type="ECO:0000256" key="2">
    <source>
        <dbReference type="ARBA" id="ARBA00022723"/>
    </source>
</evidence>
<dbReference type="Pfam" id="PF13640">
    <property type="entry name" value="2OG-FeII_Oxy_3"/>
    <property type="match status" value="1"/>
</dbReference>
<dbReference type="InterPro" id="IPR006620">
    <property type="entry name" value="Pro_4_hyd_alph"/>
</dbReference>
<dbReference type="EMBL" id="ML993906">
    <property type="protein sequence ID" value="KAF2203333.1"/>
    <property type="molecule type" value="Genomic_DNA"/>
</dbReference>
<name>A0A9P4MXL3_9PLEO</name>
<dbReference type="Gene3D" id="2.60.120.620">
    <property type="entry name" value="q2cbj1_9rhob like domain"/>
    <property type="match status" value="1"/>
</dbReference>
<evidence type="ECO:0000256" key="5">
    <source>
        <dbReference type="ARBA" id="ARBA00023004"/>
    </source>
</evidence>
<dbReference type="InterPro" id="IPR044862">
    <property type="entry name" value="Pro_4_hyd_alph_FE2OG_OXY"/>
</dbReference>
<keyword evidence="4" id="KW-0560">Oxidoreductase</keyword>
<proteinExistence type="predicted"/>
<evidence type="ECO:0000313" key="7">
    <source>
        <dbReference type="EMBL" id="KAF2203333.1"/>
    </source>
</evidence>
<reference evidence="7" key="1">
    <citation type="journal article" date="2020" name="Stud. Mycol.">
        <title>101 Dothideomycetes genomes: a test case for predicting lifestyles and emergence of pathogens.</title>
        <authorList>
            <person name="Haridas S."/>
            <person name="Albert R."/>
            <person name="Binder M."/>
            <person name="Bloem J."/>
            <person name="Labutti K."/>
            <person name="Salamov A."/>
            <person name="Andreopoulos B."/>
            <person name="Baker S."/>
            <person name="Barry K."/>
            <person name="Bills G."/>
            <person name="Bluhm B."/>
            <person name="Cannon C."/>
            <person name="Castanera R."/>
            <person name="Culley D."/>
            <person name="Daum C."/>
            <person name="Ezra D."/>
            <person name="Gonzalez J."/>
            <person name="Henrissat B."/>
            <person name="Kuo A."/>
            <person name="Liang C."/>
            <person name="Lipzen A."/>
            <person name="Lutzoni F."/>
            <person name="Magnuson J."/>
            <person name="Mondo S."/>
            <person name="Nolan M."/>
            <person name="Ohm R."/>
            <person name="Pangilinan J."/>
            <person name="Park H.-J."/>
            <person name="Ramirez L."/>
            <person name="Alfaro M."/>
            <person name="Sun H."/>
            <person name="Tritt A."/>
            <person name="Yoshinaga Y."/>
            <person name="Zwiers L.-H."/>
            <person name="Turgeon B."/>
            <person name="Goodwin S."/>
            <person name="Spatafora J."/>
            <person name="Crous P."/>
            <person name="Grigoriev I."/>
        </authorList>
    </citation>
    <scope>NUCLEOTIDE SEQUENCE</scope>
    <source>
        <strain evidence="7">ATCC 74209</strain>
    </source>
</reference>
<feature type="domain" description="Prolyl 4-hydroxylase alpha subunit" evidence="6">
    <location>
        <begin position="38"/>
        <end position="241"/>
    </location>
</feature>
<dbReference type="GO" id="GO:0004656">
    <property type="term" value="F:procollagen-proline 4-dioxygenase activity"/>
    <property type="evidence" value="ECO:0007669"/>
    <property type="project" value="TreeGrafter"/>
</dbReference>
<keyword evidence="3" id="KW-0223">Dioxygenase</keyword>
<dbReference type="SMART" id="SM00702">
    <property type="entry name" value="P4Hc"/>
    <property type="match status" value="1"/>
</dbReference>
<dbReference type="PANTHER" id="PTHR10869">
    <property type="entry name" value="PROLYL 4-HYDROXYLASE ALPHA SUBUNIT"/>
    <property type="match status" value="1"/>
</dbReference>
<evidence type="ECO:0000256" key="3">
    <source>
        <dbReference type="ARBA" id="ARBA00022964"/>
    </source>
</evidence>
<dbReference type="OrthoDB" id="69177at2759"/>
<dbReference type="GO" id="GO:0005506">
    <property type="term" value="F:iron ion binding"/>
    <property type="evidence" value="ECO:0007669"/>
    <property type="project" value="InterPro"/>
</dbReference>
<accession>A0A9P4MXL3</accession>
<comment type="cofactor">
    <cofactor evidence="1">
        <name>L-ascorbate</name>
        <dbReference type="ChEBI" id="CHEBI:38290"/>
    </cofactor>
</comment>
<keyword evidence="8" id="KW-1185">Reference proteome</keyword>
<evidence type="ECO:0000256" key="4">
    <source>
        <dbReference type="ARBA" id="ARBA00023002"/>
    </source>
</evidence>
<gene>
    <name evidence="7" type="ORF">GQ43DRAFT_454510</name>
</gene>
<evidence type="ECO:0000256" key="1">
    <source>
        <dbReference type="ARBA" id="ARBA00001961"/>
    </source>
</evidence>
<keyword evidence="5" id="KW-0408">Iron</keyword>
<comment type="caution">
    <text evidence="7">The sequence shown here is derived from an EMBL/GenBank/DDBJ whole genome shotgun (WGS) entry which is preliminary data.</text>
</comment>
<dbReference type="GO" id="GO:0005783">
    <property type="term" value="C:endoplasmic reticulum"/>
    <property type="evidence" value="ECO:0007669"/>
    <property type="project" value="TreeGrafter"/>
</dbReference>
<dbReference type="GO" id="GO:0031418">
    <property type="term" value="F:L-ascorbic acid binding"/>
    <property type="evidence" value="ECO:0007669"/>
    <property type="project" value="InterPro"/>
</dbReference>
<evidence type="ECO:0000313" key="8">
    <source>
        <dbReference type="Proteomes" id="UP000799536"/>
    </source>
</evidence>
<organism evidence="7 8">
    <name type="scientific">Delitschia confertaspora ATCC 74209</name>
    <dbReference type="NCBI Taxonomy" id="1513339"/>
    <lineage>
        <taxon>Eukaryota</taxon>
        <taxon>Fungi</taxon>
        <taxon>Dikarya</taxon>
        <taxon>Ascomycota</taxon>
        <taxon>Pezizomycotina</taxon>
        <taxon>Dothideomycetes</taxon>
        <taxon>Pleosporomycetidae</taxon>
        <taxon>Pleosporales</taxon>
        <taxon>Delitschiaceae</taxon>
        <taxon>Delitschia</taxon>
    </lineage>
</organism>
<dbReference type="AlphaFoldDB" id="A0A9P4MXL3"/>
<evidence type="ECO:0000259" key="6">
    <source>
        <dbReference type="SMART" id="SM00702"/>
    </source>
</evidence>
<dbReference type="InterPro" id="IPR045054">
    <property type="entry name" value="P4HA-like"/>
</dbReference>
<dbReference type="Proteomes" id="UP000799536">
    <property type="component" value="Unassembled WGS sequence"/>
</dbReference>